<dbReference type="InterPro" id="IPR016181">
    <property type="entry name" value="Acyl_CoA_acyltransferase"/>
</dbReference>
<dbReference type="SUPFAM" id="SSF55729">
    <property type="entry name" value="Acyl-CoA N-acyltransferases (Nat)"/>
    <property type="match status" value="1"/>
</dbReference>
<dbReference type="Pfam" id="PF13480">
    <property type="entry name" value="Acetyltransf_6"/>
    <property type="match status" value="1"/>
</dbReference>
<dbReference type="EMBL" id="CP112998">
    <property type="protein sequence ID" value="WAC09966.1"/>
    <property type="molecule type" value="Genomic_DNA"/>
</dbReference>
<dbReference type="Proteomes" id="UP001164653">
    <property type="component" value="Chromosome"/>
</dbReference>
<evidence type="ECO:0000313" key="3">
    <source>
        <dbReference type="Proteomes" id="UP001164653"/>
    </source>
</evidence>
<dbReference type="Gene3D" id="3.40.630.30">
    <property type="match status" value="1"/>
</dbReference>
<dbReference type="InterPro" id="IPR038740">
    <property type="entry name" value="BioF2-like_GNAT_dom"/>
</dbReference>
<feature type="domain" description="BioF2-like acetyltransferase" evidence="1">
    <location>
        <begin position="2"/>
        <end position="78"/>
    </location>
</feature>
<keyword evidence="3" id="KW-1185">Reference proteome</keyword>
<protein>
    <submittedName>
        <fullName evidence="2">GNAT family N-acetyltransferase</fullName>
    </submittedName>
</protein>
<evidence type="ECO:0000313" key="2">
    <source>
        <dbReference type="EMBL" id="WAC09966.1"/>
    </source>
</evidence>
<name>A0A9E8N7H5_9BACT</name>
<reference evidence="2" key="1">
    <citation type="submission" date="2022-11" db="EMBL/GenBank/DDBJ databases">
        <title>Dyadobacter pollutisoli sp. nov., isolated from plastic dumped soil.</title>
        <authorList>
            <person name="Kim J.M."/>
            <person name="Kim K.R."/>
            <person name="Lee J.K."/>
            <person name="Hao L."/>
            <person name="Jeon C.O."/>
        </authorList>
    </citation>
    <scope>NUCLEOTIDE SEQUENCE</scope>
    <source>
        <strain evidence="2">U1</strain>
    </source>
</reference>
<sequence length="110" mass="12595">MRELAGLFPERMLLFSVFDNAALIALSVTIKVTDDTLYNFLMADLIEYRKYSPVVLLIETIYNFCQRTGVRIIDLGISLDKNGDPKPTLSRFKKNIGGQECEKISYQLRL</sequence>
<dbReference type="AlphaFoldDB" id="A0A9E8N7H5"/>
<proteinExistence type="predicted"/>
<organism evidence="2 3">
    <name type="scientific">Dyadobacter pollutisoli</name>
    <dbReference type="NCBI Taxonomy" id="2910158"/>
    <lineage>
        <taxon>Bacteria</taxon>
        <taxon>Pseudomonadati</taxon>
        <taxon>Bacteroidota</taxon>
        <taxon>Cytophagia</taxon>
        <taxon>Cytophagales</taxon>
        <taxon>Spirosomataceae</taxon>
        <taxon>Dyadobacter</taxon>
    </lineage>
</organism>
<gene>
    <name evidence="2" type="ORF">ON006_19665</name>
</gene>
<accession>A0A9E8N7H5</accession>
<evidence type="ECO:0000259" key="1">
    <source>
        <dbReference type="Pfam" id="PF13480"/>
    </source>
</evidence>
<dbReference type="KEGG" id="dpf:ON006_19665"/>